<comment type="caution">
    <text evidence="1">The sequence shown here is derived from an EMBL/GenBank/DDBJ whole genome shotgun (WGS) entry which is preliminary data.</text>
</comment>
<evidence type="ECO:0000313" key="1">
    <source>
        <dbReference type="EMBL" id="MBB5134375.1"/>
    </source>
</evidence>
<reference evidence="1 2" key="1">
    <citation type="submission" date="2020-08" db="EMBL/GenBank/DDBJ databases">
        <title>Genomic Encyclopedia of Type Strains, Phase IV (KMG-IV): sequencing the most valuable type-strain genomes for metagenomic binning, comparative biology and taxonomic classification.</title>
        <authorList>
            <person name="Goeker M."/>
        </authorList>
    </citation>
    <scope>NUCLEOTIDE SEQUENCE [LARGE SCALE GENOMIC DNA]</scope>
    <source>
        <strain evidence="1 2">DSM 45615</strain>
    </source>
</reference>
<evidence type="ECO:0000313" key="2">
    <source>
        <dbReference type="Proteomes" id="UP000578449"/>
    </source>
</evidence>
<keyword evidence="2" id="KW-1185">Reference proteome</keyword>
<protein>
    <recommendedName>
        <fullName evidence="3">S-adenosyl methyltransferase</fullName>
    </recommendedName>
</protein>
<dbReference type="InterPro" id="IPR029063">
    <property type="entry name" value="SAM-dependent_MTases_sf"/>
</dbReference>
<dbReference type="RefSeq" id="WP_185051288.1">
    <property type="nucleotide sequence ID" value="NZ_BAABIX010000007.1"/>
</dbReference>
<proteinExistence type="predicted"/>
<dbReference type="AlphaFoldDB" id="A0A840PEA9"/>
<dbReference type="EMBL" id="JACHGN010000008">
    <property type="protein sequence ID" value="MBB5134375.1"/>
    <property type="molecule type" value="Genomic_DNA"/>
</dbReference>
<dbReference type="PIRSF" id="PIRSF017393">
    <property type="entry name" value="MTase_SAV2177"/>
    <property type="match status" value="1"/>
</dbReference>
<dbReference type="Proteomes" id="UP000578449">
    <property type="component" value="Unassembled WGS sequence"/>
</dbReference>
<dbReference type="Pfam" id="PF04672">
    <property type="entry name" value="Methyltransf_19"/>
    <property type="match status" value="1"/>
</dbReference>
<evidence type="ECO:0008006" key="3">
    <source>
        <dbReference type="Google" id="ProtNLM"/>
    </source>
</evidence>
<dbReference type="Gene3D" id="3.40.50.150">
    <property type="entry name" value="Vaccinia Virus protein VP39"/>
    <property type="match status" value="1"/>
</dbReference>
<sequence>MSEESARGAARRRINTQIPHSARVWDYWLGGTENYPADREVGDQILRVMPDLPVNARAERQFIRRVVRYLAGEAGVVQFLDIGTGIPTAGNTHEIAQSVNPAARIVYVDNDPVVLIHARELLHGSPEGAVDYIDADLRNPEPILQAATETLDFTQPIALLLMGVLEFVPDDEQARAAVRTLLHALPRGSYLGLAHSVHSPSMDEAAARWNASDAAPIMLRTPADLEMFFEGLELMPPGVVSLPKWHPDATTQYTDREVYQYGGLGRKP</sequence>
<dbReference type="InterPro" id="IPR006764">
    <property type="entry name" value="SAM_dep_MeTrfase_SAV2177_type"/>
</dbReference>
<name>A0A840PEA9_9ACTN</name>
<gene>
    <name evidence="1" type="ORF">HNP84_004107</name>
</gene>
<accession>A0A840PEA9</accession>
<organism evidence="1 2">
    <name type="scientific">Thermocatellispora tengchongensis</name>
    <dbReference type="NCBI Taxonomy" id="1073253"/>
    <lineage>
        <taxon>Bacteria</taxon>
        <taxon>Bacillati</taxon>
        <taxon>Actinomycetota</taxon>
        <taxon>Actinomycetes</taxon>
        <taxon>Streptosporangiales</taxon>
        <taxon>Streptosporangiaceae</taxon>
        <taxon>Thermocatellispora</taxon>
    </lineage>
</organism>
<dbReference type="SUPFAM" id="SSF53335">
    <property type="entry name" value="S-adenosyl-L-methionine-dependent methyltransferases"/>
    <property type="match status" value="1"/>
</dbReference>